<evidence type="ECO:0000313" key="3">
    <source>
        <dbReference type="Proteomes" id="UP001446205"/>
    </source>
</evidence>
<keyword evidence="3" id="KW-1185">Reference proteome</keyword>
<sequence>MASAKPKSGAAGTQKARLNWAAIEADPRFRALHRKKNVFLWGWMIAAVVYYFLLPIGAAYFPGIFNRQVWGPVNVGLLFALSQFVVAWFIAALYSRKAGRDFDPLAQDIAKDSHKFGA</sequence>
<keyword evidence="1" id="KW-1133">Transmembrane helix</keyword>
<proteinExistence type="predicted"/>
<evidence type="ECO:0000256" key="1">
    <source>
        <dbReference type="SAM" id="Phobius"/>
    </source>
</evidence>
<organism evidence="2 3">
    <name type="scientific">Thermithiobacillus plumbiphilus</name>
    <dbReference type="NCBI Taxonomy" id="1729899"/>
    <lineage>
        <taxon>Bacteria</taxon>
        <taxon>Pseudomonadati</taxon>
        <taxon>Pseudomonadota</taxon>
        <taxon>Acidithiobacillia</taxon>
        <taxon>Acidithiobacillales</taxon>
        <taxon>Thermithiobacillaceae</taxon>
        <taxon>Thermithiobacillus</taxon>
    </lineage>
</organism>
<feature type="transmembrane region" description="Helical" evidence="1">
    <location>
        <begin position="38"/>
        <end position="61"/>
    </location>
</feature>
<gene>
    <name evidence="2" type="ORF">WOB96_07205</name>
</gene>
<keyword evidence="1" id="KW-0812">Transmembrane</keyword>
<evidence type="ECO:0000313" key="2">
    <source>
        <dbReference type="EMBL" id="MEK8089551.1"/>
    </source>
</evidence>
<dbReference type="PANTHER" id="PTHR38441">
    <property type="entry name" value="INTEGRAL MEMBRANE PROTEIN-RELATED"/>
    <property type="match status" value="1"/>
</dbReference>
<keyword evidence="1" id="KW-0472">Membrane</keyword>
<accession>A0ABU9D9C7</accession>
<feature type="transmembrane region" description="Helical" evidence="1">
    <location>
        <begin position="73"/>
        <end position="94"/>
    </location>
</feature>
<dbReference type="InterPro" id="IPR007436">
    <property type="entry name" value="DUF485"/>
</dbReference>
<dbReference type="RefSeq" id="WP_341370608.1">
    <property type="nucleotide sequence ID" value="NZ_JBBPCO010000006.1"/>
</dbReference>
<protein>
    <submittedName>
        <fullName evidence="2">DUF485 domain-containing protein</fullName>
    </submittedName>
</protein>
<dbReference type="PANTHER" id="PTHR38441:SF1">
    <property type="entry name" value="MEMBRANE PROTEIN"/>
    <property type="match status" value="1"/>
</dbReference>
<dbReference type="Proteomes" id="UP001446205">
    <property type="component" value="Unassembled WGS sequence"/>
</dbReference>
<dbReference type="Pfam" id="PF04341">
    <property type="entry name" value="DUF485"/>
    <property type="match status" value="1"/>
</dbReference>
<name>A0ABU9D9C7_9PROT</name>
<reference evidence="2 3" key="1">
    <citation type="submission" date="2024-04" db="EMBL/GenBank/DDBJ databases">
        <authorList>
            <person name="Abashina T."/>
            <person name="Shaikin A."/>
        </authorList>
    </citation>
    <scope>NUCLEOTIDE SEQUENCE [LARGE SCALE GENOMIC DNA]</scope>
    <source>
        <strain evidence="2 3">AAFK</strain>
    </source>
</reference>
<dbReference type="EMBL" id="JBBPCO010000006">
    <property type="protein sequence ID" value="MEK8089551.1"/>
    <property type="molecule type" value="Genomic_DNA"/>
</dbReference>
<comment type="caution">
    <text evidence="2">The sequence shown here is derived from an EMBL/GenBank/DDBJ whole genome shotgun (WGS) entry which is preliminary data.</text>
</comment>